<sequence>MNTMKKYIYESYLRPGLNWSLDTRQKVSHELRGIAKICLGSVPEYQCLSNSRAAFDNNILIIAREKQSNKAVAFTSGLLLEIDDTIGTIFHTGLSCVLPEAQRQGLSHVLFGEVALRLFTAYPNGIWFTNLACLPSSLGNISLAAHNMFPSPRMTAPTDTHLRIARAISTSHRADMLISEKATLDPTTFVFHNSNPQDSPFCKTPGDPKIQHRQPRFNDFYNQLLGETPGNEVLQVGFCNPFTWLLICTISLKDPRYLHLLLVNATVYLRNRLVRNIRSLYWISAFVIVLLLFYSIYLTSLE</sequence>
<gene>
    <name evidence="2" type="ORF">PVAG01_04275</name>
</gene>
<comment type="caution">
    <text evidence="2">The sequence shown here is derived from an EMBL/GenBank/DDBJ whole genome shotgun (WGS) entry which is preliminary data.</text>
</comment>
<keyword evidence="1" id="KW-0812">Transmembrane</keyword>
<keyword evidence="1" id="KW-0472">Membrane</keyword>
<evidence type="ECO:0000313" key="2">
    <source>
        <dbReference type="EMBL" id="KAL3424994.1"/>
    </source>
</evidence>
<protein>
    <recommendedName>
        <fullName evidence="4">N-acetyltransferase domain-containing protein</fullName>
    </recommendedName>
</protein>
<keyword evidence="1" id="KW-1133">Transmembrane helix</keyword>
<evidence type="ECO:0000313" key="3">
    <source>
        <dbReference type="Proteomes" id="UP001629113"/>
    </source>
</evidence>
<proteinExistence type="predicted"/>
<reference evidence="2 3" key="1">
    <citation type="submission" date="2024-06" db="EMBL/GenBank/DDBJ databases">
        <title>Complete genome of Phlyctema vagabunda strain 19-DSS-EL-015.</title>
        <authorList>
            <person name="Fiorenzani C."/>
        </authorList>
    </citation>
    <scope>NUCLEOTIDE SEQUENCE [LARGE SCALE GENOMIC DNA]</scope>
    <source>
        <strain evidence="2 3">19-DSS-EL-015</strain>
    </source>
</reference>
<accession>A0ABR4PNT2</accession>
<evidence type="ECO:0008006" key="4">
    <source>
        <dbReference type="Google" id="ProtNLM"/>
    </source>
</evidence>
<feature type="transmembrane region" description="Helical" evidence="1">
    <location>
        <begin position="279"/>
        <end position="297"/>
    </location>
</feature>
<organism evidence="2 3">
    <name type="scientific">Phlyctema vagabunda</name>
    <dbReference type="NCBI Taxonomy" id="108571"/>
    <lineage>
        <taxon>Eukaryota</taxon>
        <taxon>Fungi</taxon>
        <taxon>Dikarya</taxon>
        <taxon>Ascomycota</taxon>
        <taxon>Pezizomycotina</taxon>
        <taxon>Leotiomycetes</taxon>
        <taxon>Helotiales</taxon>
        <taxon>Dermateaceae</taxon>
        <taxon>Phlyctema</taxon>
    </lineage>
</organism>
<evidence type="ECO:0000256" key="1">
    <source>
        <dbReference type="SAM" id="Phobius"/>
    </source>
</evidence>
<name>A0ABR4PNT2_9HELO</name>
<dbReference type="Proteomes" id="UP001629113">
    <property type="component" value="Unassembled WGS sequence"/>
</dbReference>
<keyword evidence="3" id="KW-1185">Reference proteome</keyword>
<dbReference type="EMBL" id="JBFCZG010000003">
    <property type="protein sequence ID" value="KAL3424994.1"/>
    <property type="molecule type" value="Genomic_DNA"/>
</dbReference>